<keyword evidence="5" id="KW-0411">Iron-sulfur</keyword>
<keyword evidence="1" id="KW-0001">2Fe-2S</keyword>
<dbReference type="EMBL" id="JAEKJA010000005">
    <property type="protein sequence ID" value="MBJ3775623.1"/>
    <property type="molecule type" value="Genomic_DNA"/>
</dbReference>
<dbReference type="InterPro" id="IPR036010">
    <property type="entry name" value="2Fe-2S_ferredoxin-like_sf"/>
</dbReference>
<reference evidence="7" key="1">
    <citation type="submission" date="2020-12" db="EMBL/GenBank/DDBJ databases">
        <title>Bacterial taxonomy.</title>
        <authorList>
            <person name="Pan X."/>
        </authorList>
    </citation>
    <scope>NUCLEOTIDE SEQUENCE</scope>
    <source>
        <strain evidence="7">B2012</strain>
    </source>
</reference>
<dbReference type="InterPro" id="IPR036884">
    <property type="entry name" value="2Fe-2S-bd_dom_sf"/>
</dbReference>
<dbReference type="PROSITE" id="PS00197">
    <property type="entry name" value="2FE2S_FER_1"/>
    <property type="match status" value="1"/>
</dbReference>
<keyword evidence="2" id="KW-0479">Metal-binding</keyword>
<evidence type="ECO:0000313" key="8">
    <source>
        <dbReference type="Proteomes" id="UP000609531"/>
    </source>
</evidence>
<dbReference type="InterPro" id="IPR002888">
    <property type="entry name" value="2Fe-2S-bd"/>
</dbReference>
<comment type="caution">
    <text evidence="7">The sequence shown here is derived from an EMBL/GenBank/DDBJ whole genome shotgun (WGS) entry which is preliminary data.</text>
</comment>
<sequence length="160" mass="16882">MTLTVSFTINGAPVSTAVHPETVLADVIRDEFQLVGCKVGCDQAVCGACTVLVDRIPMAACSTFAFEAEGRDIVTIEGLARPDGTLSAVQRAFLDVQGFQCGFCTGGLILLVTALLERDPDPDRATITDWLGSAVCRCTGYLAIIEAVETAARLNREVAA</sequence>
<accession>A0A934IFN2</accession>
<evidence type="ECO:0000259" key="6">
    <source>
        <dbReference type="PROSITE" id="PS51085"/>
    </source>
</evidence>
<evidence type="ECO:0000313" key="7">
    <source>
        <dbReference type="EMBL" id="MBJ3775623.1"/>
    </source>
</evidence>
<dbReference type="AlphaFoldDB" id="A0A934IFN2"/>
<dbReference type="Pfam" id="PF01799">
    <property type="entry name" value="Fer2_2"/>
    <property type="match status" value="1"/>
</dbReference>
<keyword evidence="3" id="KW-0560">Oxidoreductase</keyword>
<keyword evidence="4" id="KW-0408">Iron</keyword>
<protein>
    <submittedName>
        <fullName evidence="7">(2Fe-2S)-binding protein</fullName>
    </submittedName>
</protein>
<dbReference type="FunFam" id="3.10.20.30:FF:000020">
    <property type="entry name" value="Xanthine dehydrogenase iron-sulfur subunit"/>
    <property type="match status" value="1"/>
</dbReference>
<dbReference type="GO" id="GO:0046872">
    <property type="term" value="F:metal ion binding"/>
    <property type="evidence" value="ECO:0007669"/>
    <property type="project" value="UniProtKB-KW"/>
</dbReference>
<dbReference type="Proteomes" id="UP000609531">
    <property type="component" value="Unassembled WGS sequence"/>
</dbReference>
<gene>
    <name evidence="7" type="ORF">JCR33_08005</name>
</gene>
<dbReference type="GO" id="GO:0016491">
    <property type="term" value="F:oxidoreductase activity"/>
    <property type="evidence" value="ECO:0007669"/>
    <property type="project" value="UniProtKB-KW"/>
</dbReference>
<dbReference type="PROSITE" id="PS51085">
    <property type="entry name" value="2FE2S_FER_2"/>
    <property type="match status" value="1"/>
</dbReference>
<evidence type="ECO:0000256" key="1">
    <source>
        <dbReference type="ARBA" id="ARBA00022714"/>
    </source>
</evidence>
<dbReference type="InterPro" id="IPR012675">
    <property type="entry name" value="Beta-grasp_dom_sf"/>
</dbReference>
<dbReference type="PANTHER" id="PTHR44379">
    <property type="entry name" value="OXIDOREDUCTASE WITH IRON-SULFUR SUBUNIT"/>
    <property type="match status" value="1"/>
</dbReference>
<dbReference type="RefSeq" id="WP_198881503.1">
    <property type="nucleotide sequence ID" value="NZ_JAEKJA010000005.1"/>
</dbReference>
<dbReference type="PANTHER" id="PTHR44379:SF8">
    <property type="entry name" value="XANTHINE DEHYDROGENASE IRON-SULFUR-BINDING SUBUNIT XDHC-RELATED"/>
    <property type="match status" value="1"/>
</dbReference>
<dbReference type="InterPro" id="IPR051452">
    <property type="entry name" value="Diverse_Oxidoreductases"/>
</dbReference>
<evidence type="ECO:0000256" key="2">
    <source>
        <dbReference type="ARBA" id="ARBA00022723"/>
    </source>
</evidence>
<dbReference type="Gene3D" id="1.10.150.120">
    <property type="entry name" value="[2Fe-2S]-binding domain"/>
    <property type="match status" value="1"/>
</dbReference>
<dbReference type="InterPro" id="IPR001041">
    <property type="entry name" value="2Fe-2S_ferredoxin-type"/>
</dbReference>
<keyword evidence="8" id="KW-1185">Reference proteome</keyword>
<feature type="domain" description="2Fe-2S ferredoxin-type" evidence="6">
    <location>
        <begin position="3"/>
        <end position="79"/>
    </location>
</feature>
<dbReference type="Pfam" id="PF00111">
    <property type="entry name" value="Fer2"/>
    <property type="match status" value="1"/>
</dbReference>
<organism evidence="7 8">
    <name type="scientific">Acuticoccus mangrovi</name>
    <dbReference type="NCBI Taxonomy" id="2796142"/>
    <lineage>
        <taxon>Bacteria</taxon>
        <taxon>Pseudomonadati</taxon>
        <taxon>Pseudomonadota</taxon>
        <taxon>Alphaproteobacteria</taxon>
        <taxon>Hyphomicrobiales</taxon>
        <taxon>Amorphaceae</taxon>
        <taxon>Acuticoccus</taxon>
    </lineage>
</organism>
<dbReference type="SUPFAM" id="SSF47741">
    <property type="entry name" value="CO dehydrogenase ISP C-domain like"/>
    <property type="match status" value="1"/>
</dbReference>
<dbReference type="Gene3D" id="3.10.20.30">
    <property type="match status" value="1"/>
</dbReference>
<proteinExistence type="predicted"/>
<evidence type="ECO:0000256" key="5">
    <source>
        <dbReference type="ARBA" id="ARBA00023014"/>
    </source>
</evidence>
<dbReference type="GO" id="GO:0051537">
    <property type="term" value="F:2 iron, 2 sulfur cluster binding"/>
    <property type="evidence" value="ECO:0007669"/>
    <property type="project" value="UniProtKB-KW"/>
</dbReference>
<dbReference type="SUPFAM" id="SSF54292">
    <property type="entry name" value="2Fe-2S ferredoxin-like"/>
    <property type="match status" value="1"/>
</dbReference>
<name>A0A934IFN2_9HYPH</name>
<evidence type="ECO:0000256" key="3">
    <source>
        <dbReference type="ARBA" id="ARBA00023002"/>
    </source>
</evidence>
<evidence type="ECO:0000256" key="4">
    <source>
        <dbReference type="ARBA" id="ARBA00023004"/>
    </source>
</evidence>
<dbReference type="InterPro" id="IPR006058">
    <property type="entry name" value="2Fe2S_fd_BS"/>
</dbReference>